<dbReference type="Gene3D" id="3.40.50.300">
    <property type="entry name" value="P-loop containing nucleotide triphosphate hydrolases"/>
    <property type="match status" value="1"/>
</dbReference>
<reference evidence="2" key="1">
    <citation type="journal article" date="2019" name="Int. J. Syst. Evol. Microbiol.">
        <title>The Global Catalogue of Microorganisms (GCM) 10K type strain sequencing project: providing services to taxonomists for standard genome sequencing and annotation.</title>
        <authorList>
            <consortium name="The Broad Institute Genomics Platform"/>
            <consortium name="The Broad Institute Genome Sequencing Center for Infectious Disease"/>
            <person name="Wu L."/>
            <person name="Ma J."/>
        </authorList>
    </citation>
    <scope>NUCLEOTIDE SEQUENCE [LARGE SCALE GENOMIC DNA]</scope>
    <source>
        <strain evidence="2">NBRC 101365</strain>
    </source>
</reference>
<dbReference type="InterPro" id="IPR027417">
    <property type="entry name" value="P-loop_NTPase"/>
</dbReference>
<protein>
    <recommendedName>
        <fullName evidence="3">Sulfotransferase</fullName>
    </recommendedName>
</protein>
<comment type="caution">
    <text evidence="1">The sequence shown here is derived from an EMBL/GenBank/DDBJ whole genome shotgun (WGS) entry which is preliminary data.</text>
</comment>
<evidence type="ECO:0008006" key="3">
    <source>
        <dbReference type="Google" id="ProtNLM"/>
    </source>
</evidence>
<organism evidence="1 2">
    <name type="scientific">Labrys miyagiensis</name>
    <dbReference type="NCBI Taxonomy" id="346912"/>
    <lineage>
        <taxon>Bacteria</taxon>
        <taxon>Pseudomonadati</taxon>
        <taxon>Pseudomonadota</taxon>
        <taxon>Alphaproteobacteria</taxon>
        <taxon>Hyphomicrobiales</taxon>
        <taxon>Xanthobacteraceae</taxon>
        <taxon>Labrys</taxon>
    </lineage>
</organism>
<dbReference type="InterPro" id="IPR046732">
    <property type="entry name" value="DUF6624"/>
</dbReference>
<sequence length="403" mass="44430">MAVEKSPENVATGAALRRLARAYPKARYLHVTRHPVTTQVSMVEHRRRTVPSYPLDGQPMAGIAAWLEVHQRIARFLERMPPERALCIRSEDVLDDPEPQLAAVARWLGLRADDDAITAMLHPETSPFARPGLAGSGVTGGHDPGFLCDPIPRAVELPRTVEQPSGWRAEASLWQRTVRLALRFGYGQEELRIDLLRRRDLDQAERGSFAGTPEHKARIIAMDDANTLWLRTLINRVGWPGRTLVGVDGAHAAWLIAQHADRHPAFQRRCLKLLAHSVESGEASAADLAHLTDRVLLARGEPQLYGTQLVARAEGFVAARLQDPESVDARRAAMGLVPLADQLEHARERFGTPPPARVACPSCGEEIEMWLPEPGGSTRVSCPACGLIGTMRTRLRTVTSAQR</sequence>
<gene>
    <name evidence="1" type="ORF">GCM10007874_33480</name>
</gene>
<dbReference type="Pfam" id="PF20329">
    <property type="entry name" value="DUF6624"/>
    <property type="match status" value="1"/>
</dbReference>
<dbReference type="EMBL" id="BSPC01000028">
    <property type="protein sequence ID" value="GLS20331.1"/>
    <property type="molecule type" value="Genomic_DNA"/>
</dbReference>
<accession>A0ABQ6CQ29</accession>
<dbReference type="SUPFAM" id="SSF52540">
    <property type="entry name" value="P-loop containing nucleoside triphosphate hydrolases"/>
    <property type="match status" value="1"/>
</dbReference>
<dbReference type="Pfam" id="PF13469">
    <property type="entry name" value="Sulfotransfer_3"/>
    <property type="match status" value="1"/>
</dbReference>
<evidence type="ECO:0000313" key="2">
    <source>
        <dbReference type="Proteomes" id="UP001156882"/>
    </source>
</evidence>
<dbReference type="Proteomes" id="UP001156882">
    <property type="component" value="Unassembled WGS sequence"/>
</dbReference>
<evidence type="ECO:0000313" key="1">
    <source>
        <dbReference type="EMBL" id="GLS20331.1"/>
    </source>
</evidence>
<name>A0ABQ6CQ29_9HYPH</name>
<proteinExistence type="predicted"/>
<keyword evidence="2" id="KW-1185">Reference proteome</keyword>